<name>A0ABD0XYF7_UMBPY</name>
<dbReference type="EMBL" id="JAGEUA010000002">
    <property type="protein sequence ID" value="KAL1005442.1"/>
    <property type="molecule type" value="Genomic_DNA"/>
</dbReference>
<dbReference type="InterPro" id="IPR013783">
    <property type="entry name" value="Ig-like_fold"/>
</dbReference>
<protein>
    <recommendedName>
        <fullName evidence="6">Immunoglobulin domain-containing protein</fullName>
    </recommendedName>
</protein>
<dbReference type="AlphaFoldDB" id="A0ABD0XYF7"/>
<organism evidence="7 8">
    <name type="scientific">Umbra pygmaea</name>
    <name type="common">Eastern mudminnow</name>
    <dbReference type="NCBI Taxonomy" id="75934"/>
    <lineage>
        <taxon>Eukaryota</taxon>
        <taxon>Metazoa</taxon>
        <taxon>Chordata</taxon>
        <taxon>Craniata</taxon>
        <taxon>Vertebrata</taxon>
        <taxon>Euteleostomi</taxon>
        <taxon>Actinopterygii</taxon>
        <taxon>Neopterygii</taxon>
        <taxon>Teleostei</taxon>
        <taxon>Protacanthopterygii</taxon>
        <taxon>Esociformes</taxon>
        <taxon>Umbridae</taxon>
        <taxon>Umbra</taxon>
    </lineage>
</organism>
<dbReference type="Pfam" id="PF07686">
    <property type="entry name" value="V-set"/>
    <property type="match status" value="2"/>
</dbReference>
<accession>A0ABD0XYF7</accession>
<dbReference type="InterPro" id="IPR036179">
    <property type="entry name" value="Ig-like_dom_sf"/>
</dbReference>
<dbReference type="PANTHER" id="PTHR11860">
    <property type="entry name" value="POLYMERIC-IMMUNOGLOBULIN RECEPTOR"/>
    <property type="match status" value="1"/>
</dbReference>
<evidence type="ECO:0000256" key="2">
    <source>
        <dbReference type="ARBA" id="ARBA00022692"/>
    </source>
</evidence>
<gene>
    <name evidence="7" type="ORF">UPYG_G00059200</name>
</gene>
<evidence type="ECO:0000313" key="7">
    <source>
        <dbReference type="EMBL" id="KAL1005442.1"/>
    </source>
</evidence>
<evidence type="ECO:0000256" key="4">
    <source>
        <dbReference type="SAM" id="Phobius"/>
    </source>
</evidence>
<dbReference type="InterPro" id="IPR013106">
    <property type="entry name" value="Ig_V-set"/>
</dbReference>
<keyword evidence="2 4" id="KW-0812">Transmembrane</keyword>
<dbReference type="InterPro" id="IPR050671">
    <property type="entry name" value="CD300_family_receptors"/>
</dbReference>
<comment type="subcellular location">
    <subcellularLocation>
        <location evidence="1">Membrane</location>
    </subcellularLocation>
</comment>
<proteinExistence type="predicted"/>
<sequence>MRILVIFTLLSFTGVSSFTVKGYSEGNVIIYCHYDKEQRSNKKYYCKGENSLSCEDSIRTGIKNTWYHSGRFSLYDDTEVNYFMVVIRQLTRQDEGIYWCGVDIAVKADSYTKVELKVKKDECCKKSVPVMAYLGGEATIICNYPEEHEDSDKYLIKEDKGYTILSMDKSKLGRYTVLEKRGRSYTVTISNLTEDDIGTYWCGVETRRTDKQFALLTMQVILHVMLNTKRPTPSSSPSSSMSPSTHQESMIILACVSVVVLLIVIILIIVYRWRHNNTTGSVSSPQRGSAGPENKYEVCHSVCDHDIKKRPLQSNSGIAKSIISTTANLPRNPSDSLHYASINFHKNHGYHNKASTALSKEVTPSCEYATVKIGSSSSETPPIYYTVPKSRES</sequence>
<evidence type="ECO:0000256" key="1">
    <source>
        <dbReference type="ARBA" id="ARBA00004370"/>
    </source>
</evidence>
<evidence type="ECO:0000313" key="8">
    <source>
        <dbReference type="Proteomes" id="UP001557470"/>
    </source>
</evidence>
<keyword evidence="4" id="KW-1133">Transmembrane helix</keyword>
<feature type="domain" description="Immunoglobulin" evidence="6">
    <location>
        <begin position="17"/>
        <end position="119"/>
    </location>
</feature>
<keyword evidence="3 4" id="KW-0472">Membrane</keyword>
<dbReference type="PANTHER" id="PTHR11860:SF118">
    <property type="entry name" value="CMRF35-LIKE MOLECULE 3-RELATED"/>
    <property type="match status" value="1"/>
</dbReference>
<keyword evidence="5" id="KW-0732">Signal</keyword>
<evidence type="ECO:0000259" key="6">
    <source>
        <dbReference type="SMART" id="SM00409"/>
    </source>
</evidence>
<reference evidence="7 8" key="1">
    <citation type="submission" date="2024-06" db="EMBL/GenBank/DDBJ databases">
        <authorList>
            <person name="Pan Q."/>
            <person name="Wen M."/>
            <person name="Jouanno E."/>
            <person name="Zahm M."/>
            <person name="Klopp C."/>
            <person name="Cabau C."/>
            <person name="Louis A."/>
            <person name="Berthelot C."/>
            <person name="Parey E."/>
            <person name="Roest Crollius H."/>
            <person name="Montfort J."/>
            <person name="Robinson-Rechavi M."/>
            <person name="Bouchez O."/>
            <person name="Lampietro C."/>
            <person name="Lopez Roques C."/>
            <person name="Donnadieu C."/>
            <person name="Postlethwait J."/>
            <person name="Bobe J."/>
            <person name="Verreycken H."/>
            <person name="Guiguen Y."/>
        </authorList>
    </citation>
    <scope>NUCLEOTIDE SEQUENCE [LARGE SCALE GENOMIC DNA]</scope>
    <source>
        <strain evidence="7">Up_M1</strain>
        <tissue evidence="7">Testis</tissue>
    </source>
</reference>
<dbReference type="InterPro" id="IPR003599">
    <property type="entry name" value="Ig_sub"/>
</dbReference>
<evidence type="ECO:0000256" key="5">
    <source>
        <dbReference type="SAM" id="SignalP"/>
    </source>
</evidence>
<keyword evidence="8" id="KW-1185">Reference proteome</keyword>
<feature type="chain" id="PRO_5044827901" description="Immunoglobulin domain-containing protein" evidence="5">
    <location>
        <begin position="18"/>
        <end position="393"/>
    </location>
</feature>
<dbReference type="Proteomes" id="UP001557470">
    <property type="component" value="Unassembled WGS sequence"/>
</dbReference>
<dbReference type="SUPFAM" id="SSF48726">
    <property type="entry name" value="Immunoglobulin"/>
    <property type="match status" value="2"/>
</dbReference>
<evidence type="ECO:0000256" key="3">
    <source>
        <dbReference type="ARBA" id="ARBA00023136"/>
    </source>
</evidence>
<feature type="domain" description="Immunoglobulin" evidence="6">
    <location>
        <begin position="127"/>
        <end position="219"/>
    </location>
</feature>
<feature type="signal peptide" evidence="5">
    <location>
        <begin position="1"/>
        <end position="17"/>
    </location>
</feature>
<dbReference type="GO" id="GO:0016020">
    <property type="term" value="C:membrane"/>
    <property type="evidence" value="ECO:0007669"/>
    <property type="project" value="UniProtKB-SubCell"/>
</dbReference>
<feature type="transmembrane region" description="Helical" evidence="4">
    <location>
        <begin position="250"/>
        <end position="271"/>
    </location>
</feature>
<dbReference type="SMART" id="SM00409">
    <property type="entry name" value="IG"/>
    <property type="match status" value="2"/>
</dbReference>
<dbReference type="Gene3D" id="2.60.40.10">
    <property type="entry name" value="Immunoglobulins"/>
    <property type="match status" value="2"/>
</dbReference>
<comment type="caution">
    <text evidence="7">The sequence shown here is derived from an EMBL/GenBank/DDBJ whole genome shotgun (WGS) entry which is preliminary data.</text>
</comment>